<name>M3K554_CANMX</name>
<dbReference type="GO" id="GO:0140664">
    <property type="term" value="F:ATP-dependent DNA damage sensor activity"/>
    <property type="evidence" value="ECO:0007669"/>
    <property type="project" value="InterPro"/>
</dbReference>
<dbReference type="SUPFAM" id="SSF52540">
    <property type="entry name" value="P-loop containing nucleoside triphosphate hydrolases"/>
    <property type="match status" value="1"/>
</dbReference>
<keyword evidence="2" id="KW-0067">ATP-binding</keyword>
<dbReference type="InterPro" id="IPR027417">
    <property type="entry name" value="P-loop_NTPase"/>
</dbReference>
<dbReference type="GO" id="GO:0003690">
    <property type="term" value="F:double-stranded DNA binding"/>
    <property type="evidence" value="ECO:0007669"/>
    <property type="project" value="TreeGrafter"/>
</dbReference>
<evidence type="ECO:0000259" key="3">
    <source>
        <dbReference type="PROSITE" id="PS50162"/>
    </source>
</evidence>
<dbReference type="Proteomes" id="UP000011777">
    <property type="component" value="Unassembled WGS sequence"/>
</dbReference>
<dbReference type="EMBL" id="AOGT01000454">
    <property type="protein sequence ID" value="EMG49899.1"/>
    <property type="molecule type" value="Genomic_DNA"/>
</dbReference>
<dbReference type="AlphaFoldDB" id="M3K554"/>
<sequence>MDDYKQLGPGPFSCSSKFPFLTSLLQNHGKSINDLLQYHDASDHIQLSRFINRPIKEIDDYYKSLEHDLQLTPNPIDSLFESEFISTGLPSIDQELGGGGVAIGEVTEIFGASGCGKSHFLFQLLANCSKQYPESENIHVSTESFLETKRLKEITNSTMSMDSISYIYCQDLESQDHILYTQIPLKLKQMQGKTKLLVIDSIAQHFRREDSIMNSTYLRQKLESQELELAEDRLFQDIKNKQSIQLKKFHKTPKYASRTAKLYYVCQLYQHLTKLAQEYNIAVVLINQVSDFTLHQNRSLSEATEDELGYPLNLDFQTSIFSGWDGSSIYQNLPTTNVGLNYSEISTLEAELLRSFDANSDYKRQKTPTPNGGEVSAPVPAPHAQFEKQKDLIVKTHELRNRGTKNIVPTLGYPWAARIKNRIMLMKTYKPILKSRQELSEDLVSEQEKVKLNENGKRTNDALDQSASLIKGWQVERFAKVVCSTNNYNVNRFKKYQFVINKQGLIEV</sequence>
<dbReference type="HOGENOM" id="CLU_023933_0_0_1"/>
<organism evidence="4 5">
    <name type="scientific">Candida maltosa (strain Xu316)</name>
    <name type="common">Yeast</name>
    <dbReference type="NCBI Taxonomy" id="1245528"/>
    <lineage>
        <taxon>Eukaryota</taxon>
        <taxon>Fungi</taxon>
        <taxon>Dikarya</taxon>
        <taxon>Ascomycota</taxon>
        <taxon>Saccharomycotina</taxon>
        <taxon>Pichiomycetes</taxon>
        <taxon>Debaryomycetaceae</taxon>
        <taxon>Candida/Lodderomyces clade</taxon>
        <taxon>Candida</taxon>
    </lineage>
</organism>
<reference evidence="4 5" key="1">
    <citation type="submission" date="2013-02" db="EMBL/GenBank/DDBJ databases">
        <title>Genome sequence of Candida maltosa Xu316, a potential industrial strain for xylitol and ethanol production.</title>
        <authorList>
            <person name="Yu J."/>
            <person name="Wang Q."/>
            <person name="Geng X."/>
            <person name="Bao W."/>
            <person name="He P."/>
            <person name="Cai J."/>
        </authorList>
    </citation>
    <scope>NUCLEOTIDE SEQUENCE [LARGE SCALE GENOMIC DNA]</scope>
    <source>
        <strain evidence="5">Xu316</strain>
    </source>
</reference>
<dbReference type="GO" id="GO:0000150">
    <property type="term" value="F:DNA strand exchange activity"/>
    <property type="evidence" value="ECO:0007669"/>
    <property type="project" value="TreeGrafter"/>
</dbReference>
<dbReference type="GO" id="GO:0042148">
    <property type="term" value="P:DNA strand invasion"/>
    <property type="evidence" value="ECO:0007669"/>
    <property type="project" value="TreeGrafter"/>
</dbReference>
<dbReference type="GO" id="GO:0006312">
    <property type="term" value="P:mitotic recombination"/>
    <property type="evidence" value="ECO:0007669"/>
    <property type="project" value="TreeGrafter"/>
</dbReference>
<gene>
    <name evidence="4" type="ORF">G210_5198</name>
</gene>
<evidence type="ECO:0000256" key="2">
    <source>
        <dbReference type="ARBA" id="ARBA00022840"/>
    </source>
</evidence>
<dbReference type="eggNOG" id="KOG1564">
    <property type="taxonomic scope" value="Eukaryota"/>
</dbReference>
<dbReference type="GO" id="GO:0003697">
    <property type="term" value="F:single-stranded DNA binding"/>
    <property type="evidence" value="ECO:0007669"/>
    <property type="project" value="TreeGrafter"/>
</dbReference>
<keyword evidence="5" id="KW-1185">Reference proteome</keyword>
<dbReference type="PANTHER" id="PTHR22942">
    <property type="entry name" value="RECA/RAD51/RADA DNA STRAND-PAIRING FAMILY MEMBER"/>
    <property type="match status" value="1"/>
</dbReference>
<dbReference type="Gene3D" id="3.40.50.300">
    <property type="entry name" value="P-loop containing nucleotide triphosphate hydrolases"/>
    <property type="match status" value="1"/>
</dbReference>
<dbReference type="PROSITE" id="PS50162">
    <property type="entry name" value="RECA_2"/>
    <property type="match status" value="1"/>
</dbReference>
<feature type="domain" description="RecA family profile 1" evidence="3">
    <location>
        <begin position="81"/>
        <end position="289"/>
    </location>
</feature>
<dbReference type="GO" id="GO:0000730">
    <property type="term" value="P:DNA recombinase assembly"/>
    <property type="evidence" value="ECO:0007669"/>
    <property type="project" value="TreeGrafter"/>
</dbReference>
<dbReference type="PANTHER" id="PTHR22942:SF66">
    <property type="entry name" value="RE19845P"/>
    <property type="match status" value="1"/>
</dbReference>
<dbReference type="GO" id="GO:0005524">
    <property type="term" value="F:ATP binding"/>
    <property type="evidence" value="ECO:0007669"/>
    <property type="project" value="UniProtKB-KW"/>
</dbReference>
<dbReference type="STRING" id="1245528.M3K554"/>
<evidence type="ECO:0000256" key="1">
    <source>
        <dbReference type="ARBA" id="ARBA00022741"/>
    </source>
</evidence>
<dbReference type="InterPro" id="IPR013632">
    <property type="entry name" value="Rad51_C"/>
</dbReference>
<proteinExistence type="predicted"/>
<dbReference type="InterPro" id="IPR020588">
    <property type="entry name" value="RecA_ATP-bd"/>
</dbReference>
<dbReference type="GO" id="GO:0061982">
    <property type="term" value="P:meiosis I cell cycle process"/>
    <property type="evidence" value="ECO:0007669"/>
    <property type="project" value="UniProtKB-ARBA"/>
</dbReference>
<protein>
    <recommendedName>
        <fullName evidence="3">RecA family profile 1 domain-containing protein</fullName>
    </recommendedName>
</protein>
<evidence type="ECO:0000313" key="4">
    <source>
        <dbReference type="EMBL" id="EMG49899.1"/>
    </source>
</evidence>
<keyword evidence="1" id="KW-0547">Nucleotide-binding</keyword>
<dbReference type="Pfam" id="PF08423">
    <property type="entry name" value="Rad51"/>
    <property type="match status" value="1"/>
</dbReference>
<evidence type="ECO:0000313" key="5">
    <source>
        <dbReference type="Proteomes" id="UP000011777"/>
    </source>
</evidence>
<dbReference type="OrthoDB" id="1861185at2759"/>
<dbReference type="OMA" id="ISHHMRV"/>
<comment type="caution">
    <text evidence="4">The sequence shown here is derived from an EMBL/GenBank/DDBJ whole genome shotgun (WGS) entry which is preliminary data.</text>
</comment>
<accession>M3K554</accession>